<evidence type="ECO:0000256" key="5">
    <source>
        <dbReference type="ARBA" id="ARBA00038437"/>
    </source>
</evidence>
<dbReference type="AlphaFoldDB" id="A0A9J6RJ57"/>
<keyword evidence="4 7" id="KW-0067">ATP-binding</keyword>
<evidence type="ECO:0000256" key="3">
    <source>
        <dbReference type="ARBA" id="ARBA00022806"/>
    </source>
</evidence>
<keyword evidence="13" id="KW-1185">Reference proteome</keyword>
<dbReference type="PANTHER" id="PTHR47959">
    <property type="entry name" value="ATP-DEPENDENT RNA HELICASE RHLE-RELATED"/>
    <property type="match status" value="1"/>
</dbReference>
<dbReference type="InterPro" id="IPR014014">
    <property type="entry name" value="RNA_helicase_DEAD_Q_motif"/>
</dbReference>
<dbReference type="InterPro" id="IPR014001">
    <property type="entry name" value="Helicase_ATP-bd"/>
</dbReference>
<feature type="region of interest" description="Disordered" evidence="8">
    <location>
        <begin position="378"/>
        <end position="432"/>
    </location>
</feature>
<evidence type="ECO:0000259" key="9">
    <source>
        <dbReference type="PROSITE" id="PS51192"/>
    </source>
</evidence>
<dbReference type="CDD" id="cd00268">
    <property type="entry name" value="DEADc"/>
    <property type="match status" value="1"/>
</dbReference>
<dbReference type="InterPro" id="IPR000629">
    <property type="entry name" value="RNA-helicase_DEAD-box_CS"/>
</dbReference>
<keyword evidence="2 7" id="KW-0378">Hydrolase</keyword>
<dbReference type="CDD" id="cd18787">
    <property type="entry name" value="SF2_C_DEAD"/>
    <property type="match status" value="1"/>
</dbReference>
<dbReference type="Pfam" id="PF00271">
    <property type="entry name" value="Helicase_C"/>
    <property type="match status" value="1"/>
</dbReference>
<accession>A0A9J6RJ57</accession>
<dbReference type="PROSITE" id="PS51194">
    <property type="entry name" value="HELICASE_CTER"/>
    <property type="match status" value="1"/>
</dbReference>
<evidence type="ECO:0000256" key="7">
    <source>
        <dbReference type="RuleBase" id="RU000492"/>
    </source>
</evidence>
<dbReference type="PROSITE" id="PS51192">
    <property type="entry name" value="HELICASE_ATP_BIND_1"/>
    <property type="match status" value="1"/>
</dbReference>
<name>A0A9J6RJ57_9GAMM</name>
<dbReference type="InterPro" id="IPR027417">
    <property type="entry name" value="P-loop_NTPase"/>
</dbReference>
<feature type="domain" description="DEAD-box RNA helicase Q" evidence="11">
    <location>
        <begin position="1"/>
        <end position="28"/>
    </location>
</feature>
<feature type="domain" description="Helicase ATP-binding" evidence="9">
    <location>
        <begin position="31"/>
        <end position="205"/>
    </location>
</feature>
<dbReference type="InterPro" id="IPR050079">
    <property type="entry name" value="DEAD_box_RNA_helicase"/>
</dbReference>
<evidence type="ECO:0000313" key="13">
    <source>
        <dbReference type="Proteomes" id="UP001069090"/>
    </source>
</evidence>
<dbReference type="SMART" id="SM00490">
    <property type="entry name" value="HELICc"/>
    <property type="match status" value="1"/>
</dbReference>
<dbReference type="GO" id="GO:0005524">
    <property type="term" value="F:ATP binding"/>
    <property type="evidence" value="ECO:0007669"/>
    <property type="project" value="UniProtKB-KW"/>
</dbReference>
<evidence type="ECO:0000256" key="2">
    <source>
        <dbReference type="ARBA" id="ARBA00022801"/>
    </source>
</evidence>
<dbReference type="Gene3D" id="3.40.50.300">
    <property type="entry name" value="P-loop containing nucleotide triphosphate hydrolases"/>
    <property type="match status" value="2"/>
</dbReference>
<feature type="domain" description="Helicase C-terminal" evidence="10">
    <location>
        <begin position="233"/>
        <end position="380"/>
    </location>
</feature>
<dbReference type="PANTHER" id="PTHR47959:SF3">
    <property type="entry name" value="ATP-DEPENDENT RNA HELICASE SRMB"/>
    <property type="match status" value="1"/>
</dbReference>
<dbReference type="GO" id="GO:0005829">
    <property type="term" value="C:cytosol"/>
    <property type="evidence" value="ECO:0007669"/>
    <property type="project" value="TreeGrafter"/>
</dbReference>
<dbReference type="PROSITE" id="PS51195">
    <property type="entry name" value="Q_MOTIF"/>
    <property type="match status" value="1"/>
</dbReference>
<protein>
    <submittedName>
        <fullName evidence="12">DEAD/DEAH box helicase</fullName>
    </submittedName>
</protein>
<dbReference type="InterPro" id="IPR001650">
    <property type="entry name" value="Helicase_C-like"/>
</dbReference>
<keyword evidence="3 7" id="KW-0347">Helicase</keyword>
<sequence length="432" mass="48197">MFSAMPLNERLLRALQELNIKTPTEVQQQAIPAALAGKDLRVSAATGTGKTIAFLVPVLQPMFEGKAAISEGSRCVILAPTRELAKQIFKTCKSLCRYSYLKTALIIGGEDFKYQQALLRKDPEIIIATPGRLLEHLQKGSALLSQLEFLVLDEADKMLELGFFDDVTAIAGHSSEQRQTLLFSATLERRGIAELSADILSEPETIQVDSHRQQHKNIQQQVILADDYDHKKNLLHWLLSNETYGKALVFTNTKTDSNRVRGFLRGKKYRAASINSDMSQEDRTATMTSFRSGATQILVATDVASRGIDINDIDLVINFDMARNGDDYIHRIGRTGRVEQKGLAISFITAREWNLMAAIERYITVSFEKRTIKPLAGKYKGPKKLKSSGKIASTTKRTKTKAADPKKKKKKKKTGPRPSKPMDGFAPMKKKK</sequence>
<dbReference type="InterPro" id="IPR044742">
    <property type="entry name" value="DEAD/DEAH_RhlB"/>
</dbReference>
<feature type="compositionally biased region" description="Basic residues" evidence="8">
    <location>
        <begin position="396"/>
        <end position="415"/>
    </location>
</feature>
<evidence type="ECO:0000259" key="11">
    <source>
        <dbReference type="PROSITE" id="PS51195"/>
    </source>
</evidence>
<evidence type="ECO:0000313" key="12">
    <source>
        <dbReference type="EMBL" id="MCZ0864239.1"/>
    </source>
</evidence>
<dbReference type="RefSeq" id="WP_258330393.1">
    <property type="nucleotide sequence ID" value="NZ_JAPTGG010000002.1"/>
</dbReference>
<evidence type="ECO:0000256" key="1">
    <source>
        <dbReference type="ARBA" id="ARBA00022741"/>
    </source>
</evidence>
<dbReference type="PROSITE" id="PS00039">
    <property type="entry name" value="DEAD_ATP_HELICASE"/>
    <property type="match status" value="1"/>
</dbReference>
<reference evidence="12 13" key="1">
    <citation type="submission" date="2022-12" db="EMBL/GenBank/DDBJ databases">
        <title>Dasania phycosphaerae sp. nov., isolated from particulate material of the south coast of Korea.</title>
        <authorList>
            <person name="Jiang Y."/>
        </authorList>
    </citation>
    <scope>NUCLEOTIDE SEQUENCE [LARGE SCALE GENOMIC DNA]</scope>
    <source>
        <strain evidence="12 13">GY-19</strain>
    </source>
</reference>
<keyword evidence="1 7" id="KW-0547">Nucleotide-binding</keyword>
<dbReference type="InterPro" id="IPR011545">
    <property type="entry name" value="DEAD/DEAH_box_helicase_dom"/>
</dbReference>
<proteinExistence type="inferred from homology"/>
<evidence type="ECO:0000256" key="4">
    <source>
        <dbReference type="ARBA" id="ARBA00022840"/>
    </source>
</evidence>
<evidence type="ECO:0000259" key="10">
    <source>
        <dbReference type="PROSITE" id="PS51194"/>
    </source>
</evidence>
<dbReference type="GO" id="GO:0003724">
    <property type="term" value="F:RNA helicase activity"/>
    <property type="evidence" value="ECO:0007669"/>
    <property type="project" value="InterPro"/>
</dbReference>
<gene>
    <name evidence="12" type="ORF">O0V09_03445</name>
</gene>
<evidence type="ECO:0000256" key="8">
    <source>
        <dbReference type="SAM" id="MobiDB-lite"/>
    </source>
</evidence>
<feature type="short sequence motif" description="Q motif" evidence="6">
    <location>
        <begin position="1"/>
        <end position="28"/>
    </location>
</feature>
<dbReference type="SUPFAM" id="SSF52540">
    <property type="entry name" value="P-loop containing nucleoside triphosphate hydrolases"/>
    <property type="match status" value="2"/>
</dbReference>
<dbReference type="SMART" id="SM00487">
    <property type="entry name" value="DEXDc"/>
    <property type="match status" value="1"/>
</dbReference>
<dbReference type="Proteomes" id="UP001069090">
    <property type="component" value="Unassembled WGS sequence"/>
</dbReference>
<organism evidence="12 13">
    <name type="scientific">Dasania phycosphaerae</name>
    <dbReference type="NCBI Taxonomy" id="2950436"/>
    <lineage>
        <taxon>Bacteria</taxon>
        <taxon>Pseudomonadati</taxon>
        <taxon>Pseudomonadota</taxon>
        <taxon>Gammaproteobacteria</taxon>
        <taxon>Cellvibrionales</taxon>
        <taxon>Spongiibacteraceae</taxon>
        <taxon>Dasania</taxon>
    </lineage>
</organism>
<dbReference type="EMBL" id="JAPTGG010000002">
    <property type="protein sequence ID" value="MCZ0864239.1"/>
    <property type="molecule type" value="Genomic_DNA"/>
</dbReference>
<dbReference type="GO" id="GO:0003676">
    <property type="term" value="F:nucleic acid binding"/>
    <property type="evidence" value="ECO:0007669"/>
    <property type="project" value="InterPro"/>
</dbReference>
<comment type="similarity">
    <text evidence="5 7">Belongs to the DEAD box helicase family.</text>
</comment>
<dbReference type="GO" id="GO:0016787">
    <property type="term" value="F:hydrolase activity"/>
    <property type="evidence" value="ECO:0007669"/>
    <property type="project" value="UniProtKB-KW"/>
</dbReference>
<dbReference type="Pfam" id="PF00270">
    <property type="entry name" value="DEAD"/>
    <property type="match status" value="1"/>
</dbReference>
<evidence type="ECO:0000256" key="6">
    <source>
        <dbReference type="PROSITE-ProRule" id="PRU00552"/>
    </source>
</evidence>
<comment type="caution">
    <text evidence="12">The sequence shown here is derived from an EMBL/GenBank/DDBJ whole genome shotgun (WGS) entry which is preliminary data.</text>
</comment>